<dbReference type="EMBL" id="CP026604">
    <property type="protein sequence ID" value="AWB67685.1"/>
    <property type="molecule type" value="Genomic_DNA"/>
</dbReference>
<evidence type="ECO:0000313" key="1">
    <source>
        <dbReference type="EMBL" id="AWB67685.1"/>
    </source>
</evidence>
<dbReference type="AlphaFoldDB" id="A0A2S0VU02"/>
<protein>
    <submittedName>
        <fullName evidence="1">DUF1315 domain-containing protein</fullName>
    </submittedName>
</protein>
<dbReference type="InterPro" id="IPR009749">
    <property type="entry name" value="DUF1315"/>
</dbReference>
<gene>
    <name evidence="1" type="ORF">C2869_15110</name>
</gene>
<accession>A0A2S0VU02</accession>
<dbReference type="OrthoDB" id="5616307at2"/>
<sequence>MVDSMPESVYLSLRQAVELGKWEDGNSLTPEQKSQALQAVLAWQAKHLQSNEHYTIGSDGQLIEKRKSELRNQFANSNNDIVRITHDDL</sequence>
<reference evidence="1 2" key="1">
    <citation type="submission" date="2018-01" db="EMBL/GenBank/DDBJ databases">
        <title>Genome sequence of a Cantenovulum-like bacteria.</title>
        <authorList>
            <person name="Tan W.R."/>
            <person name="Lau N.-S."/>
            <person name="Go F."/>
            <person name="Amirul A.-A.A."/>
        </authorList>
    </citation>
    <scope>NUCLEOTIDE SEQUENCE [LARGE SCALE GENOMIC DNA]</scope>
    <source>
        <strain evidence="1 2">CCB-QB4</strain>
    </source>
</reference>
<organism evidence="1 2">
    <name type="scientific">Saccharobesus litoralis</name>
    <dbReference type="NCBI Taxonomy" id="2172099"/>
    <lineage>
        <taxon>Bacteria</taxon>
        <taxon>Pseudomonadati</taxon>
        <taxon>Pseudomonadota</taxon>
        <taxon>Gammaproteobacteria</taxon>
        <taxon>Alteromonadales</taxon>
        <taxon>Alteromonadaceae</taxon>
        <taxon>Saccharobesus</taxon>
    </lineage>
</organism>
<name>A0A2S0VU02_9ALTE</name>
<dbReference type="Proteomes" id="UP000244441">
    <property type="component" value="Chromosome"/>
</dbReference>
<proteinExistence type="predicted"/>
<dbReference type="Pfam" id="PF07023">
    <property type="entry name" value="DUF1315"/>
    <property type="match status" value="1"/>
</dbReference>
<evidence type="ECO:0000313" key="2">
    <source>
        <dbReference type="Proteomes" id="UP000244441"/>
    </source>
</evidence>
<keyword evidence="2" id="KW-1185">Reference proteome</keyword>
<dbReference type="KEGG" id="cate:C2869_15110"/>